<evidence type="ECO:0000256" key="2">
    <source>
        <dbReference type="ARBA" id="ARBA00012261"/>
    </source>
</evidence>
<dbReference type="GO" id="GO:0004479">
    <property type="term" value="F:methionyl-tRNA formyltransferase activity"/>
    <property type="evidence" value="ECO:0007669"/>
    <property type="project" value="UniProtKB-UniRule"/>
</dbReference>
<dbReference type="CDD" id="cd08646">
    <property type="entry name" value="FMT_core_Met-tRNA-FMT_N"/>
    <property type="match status" value="1"/>
</dbReference>
<gene>
    <name evidence="5 6" type="primary">fmt</name>
    <name evidence="6" type="ORF">CCAX7_34340</name>
</gene>
<dbReference type="InterPro" id="IPR041711">
    <property type="entry name" value="Met-tRNA-FMT_N"/>
</dbReference>
<dbReference type="PROSITE" id="PS00373">
    <property type="entry name" value="GART"/>
    <property type="match status" value="1"/>
</dbReference>
<comment type="similarity">
    <text evidence="1 5">Belongs to the Fmt family.</text>
</comment>
<dbReference type="CDD" id="cd08704">
    <property type="entry name" value="Met_tRNA_FMT_C"/>
    <property type="match status" value="1"/>
</dbReference>
<comment type="function">
    <text evidence="5">Attaches a formyl group to the free amino group of methionyl-tRNA(fMet). The formyl group appears to play a dual role in the initiator identity of N-formylmethionyl-tRNA by promoting its recognition by IF2 and preventing the misappropriation of this tRNA by the elongation apparatus.</text>
</comment>
<dbReference type="Proteomes" id="UP000287394">
    <property type="component" value="Chromosome"/>
</dbReference>
<dbReference type="HAMAP" id="MF_00182">
    <property type="entry name" value="Formyl_trans"/>
    <property type="match status" value="1"/>
</dbReference>
<keyword evidence="4 5" id="KW-0648">Protein biosynthesis</keyword>
<dbReference type="NCBIfam" id="TIGR00460">
    <property type="entry name" value="fmt"/>
    <property type="match status" value="1"/>
</dbReference>
<dbReference type="EMBL" id="AP025739">
    <property type="protein sequence ID" value="BDI31383.1"/>
    <property type="molecule type" value="Genomic_DNA"/>
</dbReference>
<dbReference type="InterPro" id="IPR001555">
    <property type="entry name" value="GART_AS"/>
</dbReference>
<sequence length="325" mass="34983">MQILFLGTSPFAVPALHRLLQESKHTILGVVTQPDRPQGRGGRVSSTPVKIAALEADLPVYQPEKVRAKAFVEFVREMQPDCLVVAAFGQLIPQRMLDIPRYGGINIHGSLLPRWRGAAPMQYSLMAGDAETGVTTMQMDAGLDTGDMLMQAVLPLTEDDNLGTIEGKLAELGAELLIQTLDALERGDCPRIPQDPALVTQSPSLPPDIGAFDWSRPARELHNLMRGVSPKPGAYTLWQGKRLKITEASVREDQSGEPGAVLSMDHSGVTVGAGEQSILLREVQPESKGKMAAGAWARGARISIGDRFESIVRHDTQGATDGIAG</sequence>
<dbReference type="KEGG" id="ccot:CCAX7_34340"/>
<dbReference type="EC" id="2.1.2.9" evidence="2 5"/>
<dbReference type="InterPro" id="IPR011034">
    <property type="entry name" value="Formyl_transferase-like_C_sf"/>
</dbReference>
<dbReference type="GO" id="GO:0005829">
    <property type="term" value="C:cytosol"/>
    <property type="evidence" value="ECO:0007669"/>
    <property type="project" value="TreeGrafter"/>
</dbReference>
<evidence type="ECO:0000256" key="1">
    <source>
        <dbReference type="ARBA" id="ARBA00010699"/>
    </source>
</evidence>
<reference evidence="6 7" key="1">
    <citation type="journal article" date="2019" name="Int. J. Syst. Evol. Microbiol.">
        <title>Capsulimonas corticalis gen. nov., sp. nov., an aerobic capsulated bacterium, of a novel bacterial order, Capsulimonadales ord. nov., of the class Armatimonadia of the phylum Armatimonadetes.</title>
        <authorList>
            <person name="Li J."/>
            <person name="Kudo C."/>
            <person name="Tonouchi A."/>
        </authorList>
    </citation>
    <scope>NUCLEOTIDE SEQUENCE [LARGE SCALE GENOMIC DNA]</scope>
    <source>
        <strain evidence="6 7">AX-7</strain>
    </source>
</reference>
<dbReference type="Gene3D" id="3.40.50.12230">
    <property type="match status" value="1"/>
</dbReference>
<dbReference type="FunCoup" id="A0A402CYC6">
    <property type="interactions" value="473"/>
</dbReference>
<dbReference type="InterPro" id="IPR002376">
    <property type="entry name" value="Formyl_transf_N"/>
</dbReference>
<dbReference type="RefSeq" id="WP_165864319.1">
    <property type="nucleotide sequence ID" value="NZ_AP025739.1"/>
</dbReference>
<dbReference type="Pfam" id="PF00551">
    <property type="entry name" value="Formyl_trans_N"/>
    <property type="match status" value="1"/>
</dbReference>
<comment type="catalytic activity">
    <reaction evidence="5">
        <text>L-methionyl-tRNA(fMet) + (6R)-10-formyltetrahydrofolate = N-formyl-L-methionyl-tRNA(fMet) + (6S)-5,6,7,8-tetrahydrofolate + H(+)</text>
        <dbReference type="Rhea" id="RHEA:24380"/>
        <dbReference type="Rhea" id="RHEA-COMP:9952"/>
        <dbReference type="Rhea" id="RHEA-COMP:9953"/>
        <dbReference type="ChEBI" id="CHEBI:15378"/>
        <dbReference type="ChEBI" id="CHEBI:57453"/>
        <dbReference type="ChEBI" id="CHEBI:78530"/>
        <dbReference type="ChEBI" id="CHEBI:78844"/>
        <dbReference type="ChEBI" id="CHEBI:195366"/>
        <dbReference type="EC" id="2.1.2.9"/>
    </reaction>
</comment>
<dbReference type="Pfam" id="PF02911">
    <property type="entry name" value="Formyl_trans_C"/>
    <property type="match status" value="1"/>
</dbReference>
<dbReference type="InterPro" id="IPR036477">
    <property type="entry name" value="Formyl_transf_N_sf"/>
</dbReference>
<dbReference type="SUPFAM" id="SSF53328">
    <property type="entry name" value="Formyltransferase"/>
    <property type="match status" value="1"/>
</dbReference>
<evidence type="ECO:0000256" key="3">
    <source>
        <dbReference type="ARBA" id="ARBA00022679"/>
    </source>
</evidence>
<dbReference type="PANTHER" id="PTHR11138:SF5">
    <property type="entry name" value="METHIONYL-TRNA FORMYLTRANSFERASE, MITOCHONDRIAL"/>
    <property type="match status" value="1"/>
</dbReference>
<dbReference type="InterPro" id="IPR044135">
    <property type="entry name" value="Met-tRNA-FMT_C"/>
</dbReference>
<dbReference type="InterPro" id="IPR005794">
    <property type="entry name" value="Fmt"/>
</dbReference>
<protein>
    <recommendedName>
        <fullName evidence="2 5">Methionyl-tRNA formyltransferase</fullName>
        <ecNumber evidence="2 5">2.1.2.9</ecNumber>
    </recommendedName>
</protein>
<name>A0A402CYC6_9BACT</name>
<keyword evidence="7" id="KW-1185">Reference proteome</keyword>
<evidence type="ECO:0000256" key="4">
    <source>
        <dbReference type="ARBA" id="ARBA00022917"/>
    </source>
</evidence>
<dbReference type="InterPro" id="IPR005793">
    <property type="entry name" value="Formyl_trans_C"/>
</dbReference>
<dbReference type="FunFam" id="3.40.50.12230:FF:000001">
    <property type="entry name" value="Methionyl-tRNA formyltransferase"/>
    <property type="match status" value="1"/>
</dbReference>
<organism evidence="6 7">
    <name type="scientific">Capsulimonas corticalis</name>
    <dbReference type="NCBI Taxonomy" id="2219043"/>
    <lineage>
        <taxon>Bacteria</taxon>
        <taxon>Bacillati</taxon>
        <taxon>Armatimonadota</taxon>
        <taxon>Armatimonadia</taxon>
        <taxon>Capsulimonadales</taxon>
        <taxon>Capsulimonadaceae</taxon>
        <taxon>Capsulimonas</taxon>
    </lineage>
</organism>
<keyword evidence="3 5" id="KW-0808">Transferase</keyword>
<evidence type="ECO:0000256" key="5">
    <source>
        <dbReference type="HAMAP-Rule" id="MF_00182"/>
    </source>
</evidence>
<evidence type="ECO:0000313" key="6">
    <source>
        <dbReference type="EMBL" id="BDI31383.1"/>
    </source>
</evidence>
<accession>A0A402CYC6</accession>
<evidence type="ECO:0000313" key="7">
    <source>
        <dbReference type="Proteomes" id="UP000287394"/>
    </source>
</evidence>
<dbReference type="AlphaFoldDB" id="A0A402CYC6"/>
<feature type="binding site" evidence="5">
    <location>
        <begin position="110"/>
        <end position="113"/>
    </location>
    <ligand>
        <name>(6S)-5,6,7,8-tetrahydrofolate</name>
        <dbReference type="ChEBI" id="CHEBI:57453"/>
    </ligand>
</feature>
<dbReference type="PANTHER" id="PTHR11138">
    <property type="entry name" value="METHIONYL-TRNA FORMYLTRANSFERASE"/>
    <property type="match status" value="1"/>
</dbReference>
<proteinExistence type="inferred from homology"/>
<dbReference type="SUPFAM" id="SSF50486">
    <property type="entry name" value="FMT C-terminal domain-like"/>
    <property type="match status" value="1"/>
</dbReference>